<accession>A0A848IVF7</accession>
<sequence length="332" mass="36834">MKSLIYYILFIWISAPLVGQNIPFYSQDQRTMGLFNPALVALEDFTQVQVGYKMFYPKIPEAPQLISASIEFNLGSDLKESTQQLRVSDPDALLELADKGGVGLRHGINVAFQGFQEFGLFFNKAIASYNLQIPLNESIKISGGVQVEYLGVNMNPEKYKLRDEVNDQFYQSLLQSGSNSSYLNLGLGAALLGEDFFVGVGVSNVVSSPIGDEPIKDLEPQPMISANAAYFFRNLGNVELSPMVSFYHHEGLGDIFSGQVRLFYKEVGYFGVGGGNRTLVYVPIGLNITKFITANYTYSILDKDKSGLGTSNHEVFVLFAIGNRKETKRYNK</sequence>
<dbReference type="RefSeq" id="WP_169677830.1">
    <property type="nucleotide sequence ID" value="NZ_JABBNU010000001.1"/>
</dbReference>
<proteinExistence type="predicted"/>
<protein>
    <submittedName>
        <fullName evidence="1">Type IX secretion system membrane protein PorP/SprF</fullName>
    </submittedName>
</protein>
<dbReference type="AlphaFoldDB" id="A0A848IVF7"/>
<comment type="caution">
    <text evidence="1">The sequence shown here is derived from an EMBL/GenBank/DDBJ whole genome shotgun (WGS) entry which is preliminary data.</text>
</comment>
<keyword evidence="2" id="KW-1185">Reference proteome</keyword>
<dbReference type="EMBL" id="JABBNU010000001">
    <property type="protein sequence ID" value="NMM47221.1"/>
    <property type="molecule type" value="Genomic_DNA"/>
</dbReference>
<gene>
    <name evidence="1" type="ORF">HH304_02345</name>
</gene>
<evidence type="ECO:0000313" key="2">
    <source>
        <dbReference type="Proteomes" id="UP000559010"/>
    </source>
</evidence>
<dbReference type="Proteomes" id="UP000559010">
    <property type="component" value="Unassembled WGS sequence"/>
</dbReference>
<dbReference type="InterPro" id="IPR019861">
    <property type="entry name" value="PorP/SprF_Bacteroidetes"/>
</dbReference>
<reference evidence="1 2" key="1">
    <citation type="submission" date="2020-04" db="EMBL/GenBank/DDBJ databases">
        <title>Flammeovirgaceae bacterium KN852 isolated from deep sea.</title>
        <authorList>
            <person name="Zhang D.-C."/>
        </authorList>
    </citation>
    <scope>NUCLEOTIDE SEQUENCE [LARGE SCALE GENOMIC DNA]</scope>
    <source>
        <strain evidence="1 2">KN852</strain>
    </source>
</reference>
<name>A0A848IVF7_9BACT</name>
<dbReference type="Pfam" id="PF11751">
    <property type="entry name" value="PorP_SprF"/>
    <property type="match status" value="1"/>
</dbReference>
<evidence type="ECO:0000313" key="1">
    <source>
        <dbReference type="EMBL" id="NMM47221.1"/>
    </source>
</evidence>
<organism evidence="1 2">
    <name type="scientific">Marinigracilibium pacificum</name>
    <dbReference type="NCBI Taxonomy" id="2729599"/>
    <lineage>
        <taxon>Bacteria</taxon>
        <taxon>Pseudomonadati</taxon>
        <taxon>Bacteroidota</taxon>
        <taxon>Cytophagia</taxon>
        <taxon>Cytophagales</taxon>
        <taxon>Flammeovirgaceae</taxon>
        <taxon>Marinigracilibium</taxon>
    </lineage>
</organism>